<proteinExistence type="inferred from homology"/>
<feature type="compositionally biased region" description="Low complexity" evidence="5">
    <location>
        <begin position="225"/>
        <end position="244"/>
    </location>
</feature>
<accession>A0A8H3LBI2</accession>
<organism evidence="7 8">
    <name type="scientific">Rhizophagus clarus</name>
    <dbReference type="NCBI Taxonomy" id="94130"/>
    <lineage>
        <taxon>Eukaryota</taxon>
        <taxon>Fungi</taxon>
        <taxon>Fungi incertae sedis</taxon>
        <taxon>Mucoromycota</taxon>
        <taxon>Glomeromycotina</taxon>
        <taxon>Glomeromycetes</taxon>
        <taxon>Glomerales</taxon>
        <taxon>Glomeraceae</taxon>
        <taxon>Rhizophagus</taxon>
    </lineage>
</organism>
<dbReference type="GO" id="GO:0046872">
    <property type="term" value="F:metal ion binding"/>
    <property type="evidence" value="ECO:0007669"/>
    <property type="project" value="UniProtKB-KW"/>
</dbReference>
<sequence length="442" mass="49649">MNNMANFNIITSLITKNFNFKLSSHSSPLRQIMRNFNNSSVLRVQEYYLVKSHQGENYRLHLSKSRHLLGIRSTRGIREFNEDRYQSMVLKIFDDSKNPNDDIIVNQKILDVKSLDQKIEEEAQSNQICYFAIFDGHGGPQCADHLTANLHKNIEDIKASDADDIITKLRGVGGYFKRFKPASLETLLSPEVADISVKRSNNQKSNLESLRKFSSTPSTSYTLRSPSTQVLSPPLSTTTLAPSSSKTLTMDQRLTLAFLKTDLELMDYKSVGSTASIALIKSLDKHPFWTSNSLEITVAHVGDTRILLCEVEKGNSIQLTYDHHPSSITETDRLSKSGGFIITDSFGSEMYLAGKNFAFMVLVSDGITSVLSDQEIVDCIKNYNDPTLGASKLVDLADELGSEDNITAMVVRLPGWGSPMSDQTKDLRKYRLERNSTFYKRR</sequence>
<evidence type="ECO:0000256" key="2">
    <source>
        <dbReference type="ARBA" id="ARBA00022801"/>
    </source>
</evidence>
<keyword evidence="2 4" id="KW-0378">Hydrolase</keyword>
<dbReference type="SUPFAM" id="SSF81606">
    <property type="entry name" value="PP2C-like"/>
    <property type="match status" value="1"/>
</dbReference>
<dbReference type="Proteomes" id="UP000615446">
    <property type="component" value="Unassembled WGS sequence"/>
</dbReference>
<dbReference type="OrthoDB" id="416093at2759"/>
<dbReference type="EMBL" id="BLAL01000068">
    <property type="protein sequence ID" value="GES83350.1"/>
    <property type="molecule type" value="Genomic_DNA"/>
</dbReference>
<dbReference type="AlphaFoldDB" id="A0A8H3LBI2"/>
<evidence type="ECO:0000313" key="8">
    <source>
        <dbReference type="Proteomes" id="UP000615446"/>
    </source>
</evidence>
<dbReference type="InterPro" id="IPR015655">
    <property type="entry name" value="PP2C"/>
</dbReference>
<evidence type="ECO:0000256" key="5">
    <source>
        <dbReference type="SAM" id="MobiDB-lite"/>
    </source>
</evidence>
<dbReference type="InterPro" id="IPR036457">
    <property type="entry name" value="PPM-type-like_dom_sf"/>
</dbReference>
<dbReference type="InterPro" id="IPR000222">
    <property type="entry name" value="PP2C_BS"/>
</dbReference>
<dbReference type="PANTHER" id="PTHR13832">
    <property type="entry name" value="PROTEIN PHOSPHATASE 2C"/>
    <property type="match status" value="1"/>
</dbReference>
<feature type="region of interest" description="Disordered" evidence="5">
    <location>
        <begin position="206"/>
        <end position="244"/>
    </location>
</feature>
<dbReference type="PROSITE" id="PS51746">
    <property type="entry name" value="PPM_2"/>
    <property type="match status" value="1"/>
</dbReference>
<evidence type="ECO:0000259" key="6">
    <source>
        <dbReference type="PROSITE" id="PS51746"/>
    </source>
</evidence>
<dbReference type="Pfam" id="PF00481">
    <property type="entry name" value="PP2C"/>
    <property type="match status" value="2"/>
</dbReference>
<evidence type="ECO:0000256" key="4">
    <source>
        <dbReference type="RuleBase" id="RU003465"/>
    </source>
</evidence>
<dbReference type="PROSITE" id="PS01032">
    <property type="entry name" value="PPM_1"/>
    <property type="match status" value="1"/>
</dbReference>
<evidence type="ECO:0000256" key="1">
    <source>
        <dbReference type="ARBA" id="ARBA00022723"/>
    </source>
</evidence>
<keyword evidence="3 4" id="KW-0904">Protein phosphatase</keyword>
<protein>
    <submittedName>
        <fullName evidence="7">Protein serine/threonine phosphatase 2C</fullName>
    </submittedName>
</protein>
<dbReference type="CDD" id="cd00143">
    <property type="entry name" value="PP2Cc"/>
    <property type="match status" value="1"/>
</dbReference>
<dbReference type="Gene3D" id="3.60.40.10">
    <property type="entry name" value="PPM-type phosphatase domain"/>
    <property type="match status" value="1"/>
</dbReference>
<evidence type="ECO:0000313" key="7">
    <source>
        <dbReference type="EMBL" id="GES83350.1"/>
    </source>
</evidence>
<feature type="compositionally biased region" description="Polar residues" evidence="5">
    <location>
        <begin position="206"/>
        <end position="224"/>
    </location>
</feature>
<dbReference type="PANTHER" id="PTHR13832:SF589">
    <property type="entry name" value="[PYRUVATE DEHYDROGENASE [ACETYL-TRANSFERRING]]-PHOSPHATASE 2, MITOCHONDRIAL"/>
    <property type="match status" value="1"/>
</dbReference>
<dbReference type="SMART" id="SM00332">
    <property type="entry name" value="PP2Cc"/>
    <property type="match status" value="1"/>
</dbReference>
<comment type="caution">
    <text evidence="7">The sequence shown here is derived from an EMBL/GenBank/DDBJ whole genome shotgun (WGS) entry which is preliminary data.</text>
</comment>
<evidence type="ECO:0000256" key="3">
    <source>
        <dbReference type="ARBA" id="ARBA00022912"/>
    </source>
</evidence>
<dbReference type="InterPro" id="IPR001932">
    <property type="entry name" value="PPM-type_phosphatase-like_dom"/>
</dbReference>
<dbReference type="GO" id="GO:0004722">
    <property type="term" value="F:protein serine/threonine phosphatase activity"/>
    <property type="evidence" value="ECO:0007669"/>
    <property type="project" value="InterPro"/>
</dbReference>
<keyword evidence="1" id="KW-0479">Metal-binding</keyword>
<name>A0A8H3LBI2_9GLOM</name>
<gene>
    <name evidence="7" type="ORF">RCL2_001050700</name>
</gene>
<reference evidence="7" key="1">
    <citation type="submission" date="2019-10" db="EMBL/GenBank/DDBJ databases">
        <title>Conservation and host-specific expression of non-tandemly repeated heterogenous ribosome RNA gene in arbuscular mycorrhizal fungi.</title>
        <authorList>
            <person name="Maeda T."/>
            <person name="Kobayashi Y."/>
            <person name="Nakagawa T."/>
            <person name="Ezawa T."/>
            <person name="Yamaguchi K."/>
            <person name="Bino T."/>
            <person name="Nishimoto Y."/>
            <person name="Shigenobu S."/>
            <person name="Kawaguchi M."/>
        </authorList>
    </citation>
    <scope>NUCLEOTIDE SEQUENCE</scope>
    <source>
        <strain evidence="7">HR1</strain>
    </source>
</reference>
<comment type="similarity">
    <text evidence="4">Belongs to the PP2C family.</text>
</comment>
<feature type="domain" description="PPM-type phosphatase" evidence="6">
    <location>
        <begin position="68"/>
        <end position="413"/>
    </location>
</feature>